<feature type="transmembrane region" description="Helical" evidence="5">
    <location>
        <begin position="33"/>
        <end position="52"/>
    </location>
</feature>
<keyword evidence="7" id="KW-1185">Reference proteome</keyword>
<dbReference type="EMBL" id="FOKI01000010">
    <property type="protein sequence ID" value="SFB05299.1"/>
    <property type="molecule type" value="Genomic_DNA"/>
</dbReference>
<evidence type="ECO:0000313" key="7">
    <source>
        <dbReference type="Proteomes" id="UP000198619"/>
    </source>
</evidence>
<dbReference type="STRING" id="84698.SAMN04488528_101035"/>
<dbReference type="RefSeq" id="WP_090040429.1">
    <property type="nucleotide sequence ID" value="NZ_FOKI01000010.1"/>
</dbReference>
<dbReference type="OrthoDB" id="9811701at2"/>
<feature type="transmembrane region" description="Helical" evidence="5">
    <location>
        <begin position="93"/>
        <end position="116"/>
    </location>
</feature>
<evidence type="ECO:0000313" key="6">
    <source>
        <dbReference type="EMBL" id="SFB05299.1"/>
    </source>
</evidence>
<keyword evidence="3 5" id="KW-1133">Transmembrane helix</keyword>
<dbReference type="GO" id="GO:0016020">
    <property type="term" value="C:membrane"/>
    <property type="evidence" value="ECO:0007669"/>
    <property type="project" value="UniProtKB-SubCell"/>
</dbReference>
<dbReference type="AlphaFoldDB" id="A0A1I0XVY4"/>
<feature type="transmembrane region" description="Helical" evidence="5">
    <location>
        <begin position="64"/>
        <end position="81"/>
    </location>
</feature>
<dbReference type="Proteomes" id="UP000198619">
    <property type="component" value="Unassembled WGS sequence"/>
</dbReference>
<protein>
    <submittedName>
        <fullName evidence="6">TIGR00659 family protein</fullName>
    </submittedName>
</protein>
<keyword evidence="2 5" id="KW-0812">Transmembrane</keyword>
<dbReference type="Pfam" id="PF04172">
    <property type="entry name" value="LrgB"/>
    <property type="match status" value="1"/>
</dbReference>
<feature type="transmembrane region" description="Helical" evidence="5">
    <location>
        <begin position="146"/>
        <end position="166"/>
    </location>
</feature>
<evidence type="ECO:0000256" key="5">
    <source>
        <dbReference type="SAM" id="Phobius"/>
    </source>
</evidence>
<keyword evidence="4 5" id="KW-0472">Membrane</keyword>
<organism evidence="6 7">
    <name type="scientific">Clostridium frigidicarnis</name>
    <dbReference type="NCBI Taxonomy" id="84698"/>
    <lineage>
        <taxon>Bacteria</taxon>
        <taxon>Bacillati</taxon>
        <taxon>Bacillota</taxon>
        <taxon>Clostridia</taxon>
        <taxon>Eubacteriales</taxon>
        <taxon>Clostridiaceae</taxon>
        <taxon>Clostridium</taxon>
    </lineage>
</organism>
<evidence type="ECO:0000256" key="4">
    <source>
        <dbReference type="ARBA" id="ARBA00023136"/>
    </source>
</evidence>
<comment type="subcellular location">
    <subcellularLocation>
        <location evidence="1">Membrane</location>
        <topology evidence="1">Multi-pass membrane protein</topology>
    </subcellularLocation>
</comment>
<name>A0A1I0XVY4_9CLOT</name>
<evidence type="ECO:0000256" key="3">
    <source>
        <dbReference type="ARBA" id="ARBA00022989"/>
    </source>
</evidence>
<dbReference type="InterPro" id="IPR007300">
    <property type="entry name" value="CidB/LrgB"/>
</dbReference>
<evidence type="ECO:0000256" key="1">
    <source>
        <dbReference type="ARBA" id="ARBA00004141"/>
    </source>
</evidence>
<proteinExistence type="predicted"/>
<evidence type="ECO:0000256" key="2">
    <source>
        <dbReference type="ARBA" id="ARBA00022692"/>
    </source>
</evidence>
<feature type="transmembrane region" description="Helical" evidence="5">
    <location>
        <begin position="6"/>
        <end position="26"/>
    </location>
</feature>
<reference evidence="6 7" key="1">
    <citation type="submission" date="2016-10" db="EMBL/GenBank/DDBJ databases">
        <authorList>
            <person name="de Groot N.N."/>
        </authorList>
    </citation>
    <scope>NUCLEOTIDE SEQUENCE [LARGE SCALE GENOMIC DNA]</scope>
    <source>
        <strain evidence="6 7">DSM 12271</strain>
    </source>
</reference>
<feature type="transmembrane region" description="Helical" evidence="5">
    <location>
        <begin position="209"/>
        <end position="229"/>
    </location>
</feature>
<accession>A0A1I0XVY4</accession>
<dbReference type="PANTHER" id="PTHR30249:SF0">
    <property type="entry name" value="PLASTIDAL GLYCOLATE_GLYCERATE TRANSLOCATOR 1, CHLOROPLASTIC"/>
    <property type="match status" value="1"/>
</dbReference>
<sequence length="236" mass="24963">MNEVISSPLFGILISLLAFELGMFLYKKFKNPIFNPLLISITFIVGLLLIFHIDFQSYDQGGQLIAFFLGPATVILAVPLYKQLDLLKANALPIIVGILVGSIVGIISIVLISYFIGLDANIIKSLSPKSVTVPIGVEVSKQLGGISPITVVSIIITGILGAIMGPTICKTVKIKDKLSIGVSLGTASHAVGTTKALELGEVEGAMSSLSIGIAGLFTVFLAPLIVKILNSILHFY</sequence>
<gene>
    <name evidence="6" type="ORF">SAMN04488528_101035</name>
</gene>
<dbReference type="PANTHER" id="PTHR30249">
    <property type="entry name" value="PUTATIVE SEROTONIN TRANSPORTER"/>
    <property type="match status" value="1"/>
</dbReference>